<name>A0ABP6LKF8_9ACTN</name>
<keyword evidence="1" id="KW-0472">Membrane</keyword>
<feature type="transmembrane region" description="Helical" evidence="1">
    <location>
        <begin position="6"/>
        <end position="26"/>
    </location>
</feature>
<comment type="caution">
    <text evidence="3">The sequence shown here is derived from an EMBL/GenBank/DDBJ whole genome shotgun (WGS) entry which is preliminary data.</text>
</comment>
<accession>A0ABP6LKF8</accession>
<dbReference type="RefSeq" id="WP_234519167.1">
    <property type="nucleotide sequence ID" value="NZ_BAAAUF010000021.1"/>
</dbReference>
<dbReference type="PROSITE" id="PS51352">
    <property type="entry name" value="THIOREDOXIN_2"/>
    <property type="match status" value="1"/>
</dbReference>
<gene>
    <name evidence="3" type="ORF">GCM10010448_31270</name>
</gene>
<reference evidence="4" key="1">
    <citation type="journal article" date="2019" name="Int. J. Syst. Evol. Microbiol.">
        <title>The Global Catalogue of Microorganisms (GCM) 10K type strain sequencing project: providing services to taxonomists for standard genome sequencing and annotation.</title>
        <authorList>
            <consortium name="The Broad Institute Genomics Platform"/>
            <consortium name="The Broad Institute Genome Sequencing Center for Infectious Disease"/>
            <person name="Wu L."/>
            <person name="Ma J."/>
        </authorList>
    </citation>
    <scope>NUCLEOTIDE SEQUENCE [LARGE SCALE GENOMIC DNA]</scope>
    <source>
        <strain evidence="4">JCM 9091</strain>
    </source>
</reference>
<dbReference type="Gene3D" id="3.40.30.10">
    <property type="entry name" value="Glutaredoxin"/>
    <property type="match status" value="1"/>
</dbReference>
<feature type="domain" description="Thioredoxin" evidence="2">
    <location>
        <begin position="48"/>
        <end position="183"/>
    </location>
</feature>
<keyword evidence="4" id="KW-1185">Reference proteome</keyword>
<evidence type="ECO:0000313" key="3">
    <source>
        <dbReference type="EMBL" id="GAA3046105.1"/>
    </source>
</evidence>
<keyword evidence="1" id="KW-0812">Transmembrane</keyword>
<dbReference type="InterPro" id="IPR013766">
    <property type="entry name" value="Thioredoxin_domain"/>
</dbReference>
<protein>
    <recommendedName>
        <fullName evidence="2">Thioredoxin domain-containing protein</fullName>
    </recommendedName>
</protein>
<dbReference type="InterPro" id="IPR036249">
    <property type="entry name" value="Thioredoxin-like_sf"/>
</dbReference>
<dbReference type="Proteomes" id="UP001501532">
    <property type="component" value="Unassembled WGS sequence"/>
</dbReference>
<dbReference type="SUPFAM" id="SSF52833">
    <property type="entry name" value="Thioredoxin-like"/>
    <property type="match status" value="1"/>
</dbReference>
<keyword evidence="1" id="KW-1133">Transmembrane helix</keyword>
<sequence>MPYLIAAVVLVGALSLFDLLLTVGLVRRLRTQRVSHASADESSFEGMLPVGGVVGSFETRTVDGRPLLSRDLGSGTVVVFLSPGCPPCHEELPRVAAALTAVPPDGAVAVVVGGAGGDPDTEQMVKELAPVARVVHESGTGPMSEAFGVRAFPVMCRARAIGDELVVEAVGEHVLPAPVPAAP</sequence>
<dbReference type="EMBL" id="BAAAUF010000021">
    <property type="protein sequence ID" value="GAA3046105.1"/>
    <property type="molecule type" value="Genomic_DNA"/>
</dbReference>
<organism evidence="3 4">
    <name type="scientific">Streptomyces glomeratus</name>
    <dbReference type="NCBI Taxonomy" id="284452"/>
    <lineage>
        <taxon>Bacteria</taxon>
        <taxon>Bacillati</taxon>
        <taxon>Actinomycetota</taxon>
        <taxon>Actinomycetes</taxon>
        <taxon>Kitasatosporales</taxon>
        <taxon>Streptomycetaceae</taxon>
        <taxon>Streptomyces</taxon>
    </lineage>
</organism>
<evidence type="ECO:0000256" key="1">
    <source>
        <dbReference type="SAM" id="Phobius"/>
    </source>
</evidence>
<proteinExistence type="predicted"/>
<evidence type="ECO:0000259" key="2">
    <source>
        <dbReference type="PROSITE" id="PS51352"/>
    </source>
</evidence>
<evidence type="ECO:0000313" key="4">
    <source>
        <dbReference type="Proteomes" id="UP001501532"/>
    </source>
</evidence>